<name>A0ABU6SAA3_9FABA</name>
<dbReference type="Proteomes" id="UP001341840">
    <property type="component" value="Unassembled WGS sequence"/>
</dbReference>
<evidence type="ECO:0008006" key="3">
    <source>
        <dbReference type="Google" id="ProtNLM"/>
    </source>
</evidence>
<sequence length="152" mass="17148">MKMMGNMKVFLVFDSVQSMDVALASDLLRKHFLEIRRWLSGEANRTRLCWIGITGLLIHGWSKENMIKIGAVWGRVVEIEDEKRGHLSAFKVEIVAIAGPTIRALENVVIAGAPINARFAATRSSRHPLHVHHTCNWQVMILNAFEHGNRSP</sequence>
<reference evidence="1 2" key="1">
    <citation type="journal article" date="2023" name="Plants (Basel)">
        <title>Bridging the Gap: Combining Genomics and Transcriptomics Approaches to Understand Stylosanthes scabra, an Orphan Legume from the Brazilian Caatinga.</title>
        <authorList>
            <person name="Ferreira-Neto J.R.C."/>
            <person name="da Silva M.D."/>
            <person name="Binneck E."/>
            <person name="de Melo N.F."/>
            <person name="da Silva R.H."/>
            <person name="de Melo A.L.T.M."/>
            <person name="Pandolfi V."/>
            <person name="Bustamante F.O."/>
            <person name="Brasileiro-Vidal A.C."/>
            <person name="Benko-Iseppon A.M."/>
        </authorList>
    </citation>
    <scope>NUCLEOTIDE SEQUENCE [LARGE SCALE GENOMIC DNA]</scope>
    <source>
        <tissue evidence="1">Leaves</tissue>
    </source>
</reference>
<evidence type="ECO:0000313" key="1">
    <source>
        <dbReference type="EMBL" id="MED6133154.1"/>
    </source>
</evidence>
<protein>
    <recommendedName>
        <fullName evidence="3">DUF4283 domain-containing protein</fullName>
    </recommendedName>
</protein>
<gene>
    <name evidence="1" type="ORF">PIB30_025968</name>
</gene>
<comment type="caution">
    <text evidence="1">The sequence shown here is derived from an EMBL/GenBank/DDBJ whole genome shotgun (WGS) entry which is preliminary data.</text>
</comment>
<dbReference type="EMBL" id="JASCZI010060511">
    <property type="protein sequence ID" value="MED6133154.1"/>
    <property type="molecule type" value="Genomic_DNA"/>
</dbReference>
<proteinExistence type="predicted"/>
<evidence type="ECO:0000313" key="2">
    <source>
        <dbReference type="Proteomes" id="UP001341840"/>
    </source>
</evidence>
<accession>A0ABU6SAA3</accession>
<keyword evidence="2" id="KW-1185">Reference proteome</keyword>
<organism evidence="1 2">
    <name type="scientific">Stylosanthes scabra</name>
    <dbReference type="NCBI Taxonomy" id="79078"/>
    <lineage>
        <taxon>Eukaryota</taxon>
        <taxon>Viridiplantae</taxon>
        <taxon>Streptophyta</taxon>
        <taxon>Embryophyta</taxon>
        <taxon>Tracheophyta</taxon>
        <taxon>Spermatophyta</taxon>
        <taxon>Magnoliopsida</taxon>
        <taxon>eudicotyledons</taxon>
        <taxon>Gunneridae</taxon>
        <taxon>Pentapetalae</taxon>
        <taxon>rosids</taxon>
        <taxon>fabids</taxon>
        <taxon>Fabales</taxon>
        <taxon>Fabaceae</taxon>
        <taxon>Papilionoideae</taxon>
        <taxon>50 kb inversion clade</taxon>
        <taxon>dalbergioids sensu lato</taxon>
        <taxon>Dalbergieae</taxon>
        <taxon>Pterocarpus clade</taxon>
        <taxon>Stylosanthes</taxon>
    </lineage>
</organism>